<feature type="non-terminal residue" evidence="2">
    <location>
        <position position="1"/>
    </location>
</feature>
<dbReference type="InterPro" id="IPR038725">
    <property type="entry name" value="YdaG_split_barrel_FMN-bd"/>
</dbReference>
<evidence type="ECO:0000259" key="1">
    <source>
        <dbReference type="Pfam" id="PF16242"/>
    </source>
</evidence>
<dbReference type="InterPro" id="IPR012349">
    <property type="entry name" value="Split_barrel_FMN-bd"/>
</dbReference>
<dbReference type="SUPFAM" id="SSF50475">
    <property type="entry name" value="FMN-binding split barrel"/>
    <property type="match status" value="1"/>
</dbReference>
<feature type="domain" description="General stress protein FMN-binding split barrel" evidence="1">
    <location>
        <begin position="10"/>
        <end position="59"/>
    </location>
</feature>
<dbReference type="EMBL" id="BARU01007769">
    <property type="protein sequence ID" value="GAH47225.1"/>
    <property type="molecule type" value="Genomic_DNA"/>
</dbReference>
<dbReference type="Pfam" id="PF16242">
    <property type="entry name" value="Pyrid_ox_like"/>
    <property type="match status" value="1"/>
</dbReference>
<organism evidence="2">
    <name type="scientific">marine sediment metagenome</name>
    <dbReference type="NCBI Taxonomy" id="412755"/>
    <lineage>
        <taxon>unclassified sequences</taxon>
        <taxon>metagenomes</taxon>
        <taxon>ecological metagenomes</taxon>
    </lineage>
</organism>
<gene>
    <name evidence="2" type="ORF">S03H2_15298</name>
</gene>
<accession>X1GQS8</accession>
<evidence type="ECO:0000313" key="2">
    <source>
        <dbReference type="EMBL" id="GAH47225.1"/>
    </source>
</evidence>
<sequence>YCKPNDVKGIMLKGRAEILDDMDFKKQIWDDKWKIYYPEGVTDPDFTILRIIPKYLKGWYKGPLEIKF</sequence>
<reference evidence="2" key="1">
    <citation type="journal article" date="2014" name="Front. Microbiol.">
        <title>High frequency of phylogenetically diverse reductive dehalogenase-homologous genes in deep subseafloor sedimentary metagenomes.</title>
        <authorList>
            <person name="Kawai M."/>
            <person name="Futagami T."/>
            <person name="Toyoda A."/>
            <person name="Takaki Y."/>
            <person name="Nishi S."/>
            <person name="Hori S."/>
            <person name="Arai W."/>
            <person name="Tsubouchi T."/>
            <person name="Morono Y."/>
            <person name="Uchiyama I."/>
            <person name="Ito T."/>
            <person name="Fujiyama A."/>
            <person name="Inagaki F."/>
            <person name="Takami H."/>
        </authorList>
    </citation>
    <scope>NUCLEOTIDE SEQUENCE</scope>
    <source>
        <strain evidence="2">Expedition CK06-06</strain>
    </source>
</reference>
<proteinExistence type="predicted"/>
<name>X1GQS8_9ZZZZ</name>
<dbReference type="Gene3D" id="2.30.110.10">
    <property type="entry name" value="Electron Transport, Fmn-binding Protein, Chain A"/>
    <property type="match status" value="1"/>
</dbReference>
<dbReference type="AlphaFoldDB" id="X1GQS8"/>
<protein>
    <recommendedName>
        <fullName evidence="1">General stress protein FMN-binding split barrel domain-containing protein</fullName>
    </recommendedName>
</protein>
<comment type="caution">
    <text evidence="2">The sequence shown here is derived from an EMBL/GenBank/DDBJ whole genome shotgun (WGS) entry which is preliminary data.</text>
</comment>